<accession>A0A839JZA1</accession>
<protein>
    <submittedName>
        <fullName evidence="2">Zinc dependent phospholipase C family protein</fullName>
    </submittedName>
</protein>
<evidence type="ECO:0000313" key="3">
    <source>
        <dbReference type="Proteomes" id="UP000574276"/>
    </source>
</evidence>
<name>A0A839JZA1_9FIRM</name>
<dbReference type="SUPFAM" id="SSF48537">
    <property type="entry name" value="Phospholipase C/P1 nuclease"/>
    <property type="match status" value="1"/>
</dbReference>
<organism evidence="2 3">
    <name type="scientific">Variimorphobacter saccharofermentans</name>
    <dbReference type="NCBI Taxonomy" id="2755051"/>
    <lineage>
        <taxon>Bacteria</taxon>
        <taxon>Bacillati</taxon>
        <taxon>Bacillota</taxon>
        <taxon>Clostridia</taxon>
        <taxon>Lachnospirales</taxon>
        <taxon>Lachnospiraceae</taxon>
        <taxon>Variimorphobacter</taxon>
    </lineage>
</organism>
<dbReference type="Gene3D" id="1.10.575.10">
    <property type="entry name" value="P1 Nuclease"/>
    <property type="match status" value="1"/>
</dbReference>
<keyword evidence="3" id="KW-1185">Reference proteome</keyword>
<feature type="domain" description="Phospholipase C/D" evidence="1">
    <location>
        <begin position="5"/>
        <end position="158"/>
    </location>
</feature>
<dbReference type="Pfam" id="PF00882">
    <property type="entry name" value="Zn_dep_PLPC"/>
    <property type="match status" value="1"/>
</dbReference>
<proteinExistence type="predicted"/>
<dbReference type="AlphaFoldDB" id="A0A839JZA1"/>
<dbReference type="InterPro" id="IPR029002">
    <property type="entry name" value="PLPC/GPLD1"/>
</dbReference>
<comment type="caution">
    <text evidence="2">The sequence shown here is derived from an EMBL/GenBank/DDBJ whole genome shotgun (WGS) entry which is preliminary data.</text>
</comment>
<reference evidence="2 3" key="1">
    <citation type="submission" date="2020-07" db="EMBL/GenBank/DDBJ databases">
        <title>Characterization and genome sequencing of isolate MD1, a novel member within the family Lachnospiraceae.</title>
        <authorList>
            <person name="Rettenmaier R."/>
            <person name="Di Bello L."/>
            <person name="Zinser C."/>
            <person name="Scheitz K."/>
            <person name="Liebl W."/>
            <person name="Zverlov V."/>
        </authorList>
    </citation>
    <scope>NUCLEOTIDE SEQUENCE [LARGE SCALE GENOMIC DNA]</scope>
    <source>
        <strain evidence="2 3">MD1</strain>
    </source>
</reference>
<evidence type="ECO:0000313" key="2">
    <source>
        <dbReference type="EMBL" id="MBB2182538.1"/>
    </source>
</evidence>
<evidence type="ECO:0000259" key="1">
    <source>
        <dbReference type="Pfam" id="PF00882"/>
    </source>
</evidence>
<dbReference type="InterPro" id="IPR008947">
    <property type="entry name" value="PLipase_C/P1_nuclease_dom_sf"/>
</dbReference>
<dbReference type="Proteomes" id="UP000574276">
    <property type="component" value="Unassembled WGS sequence"/>
</dbReference>
<dbReference type="GO" id="GO:0016788">
    <property type="term" value="F:hydrolase activity, acting on ester bonds"/>
    <property type="evidence" value="ECO:0007669"/>
    <property type="project" value="InterPro"/>
</dbReference>
<dbReference type="EMBL" id="JACEGA010000001">
    <property type="protein sequence ID" value="MBB2182538.1"/>
    <property type="molecule type" value="Genomic_DNA"/>
</dbReference>
<sequence length="206" mass="24437">MRKKSHISLAKYLMNNMQVQDLNEHKKAFYIGSILPDIKPSFITKRHNIDETFEILIDEIKKITVDYDINKGINGYYARHLGVITHYLSDYCTFPHNTIFEGSMTEHVMYEKELKDSLKEYLEREDVIRERKQMETHQSVEDIIHFIKRTHQEYLNAIKAVKEDIQYIIEICFKVVDAILAFFEKAFAKLTEDMNNNTIMVEYSKA</sequence>
<gene>
    <name evidence="2" type="ORF">H0486_06590</name>
</gene>
<dbReference type="RefSeq" id="WP_228352255.1">
    <property type="nucleotide sequence ID" value="NZ_JACEGA010000001.1"/>
</dbReference>